<dbReference type="PANTHER" id="PTHR45766:SF6">
    <property type="entry name" value="SWI_SNF-RELATED MATRIX-ASSOCIATED ACTIN-DEPENDENT REGULATOR OF CHROMATIN SUBFAMILY A-LIKE PROTEIN 1"/>
    <property type="match status" value="1"/>
</dbReference>
<accession>A0A514CT10</accession>
<dbReference type="PANTHER" id="PTHR45766">
    <property type="entry name" value="DNA ANNEALING HELICASE AND ENDONUCLEASE ZRANB3 FAMILY MEMBER"/>
    <property type="match status" value="1"/>
</dbReference>
<dbReference type="Gene3D" id="3.40.50.300">
    <property type="entry name" value="P-loop containing nucleotide triphosphate hydrolases"/>
    <property type="match status" value="1"/>
</dbReference>
<organism evidence="5 6">
    <name type="scientific">Achromobacter phage Motura</name>
    <dbReference type="NCBI Taxonomy" id="2591403"/>
    <lineage>
        <taxon>Viruses</taxon>
        <taxon>Duplodnaviria</taxon>
        <taxon>Heunggongvirae</taxon>
        <taxon>Uroviricota</taxon>
        <taxon>Caudoviricetes</taxon>
        <taxon>Moturavirus</taxon>
        <taxon>Moturavirus motura</taxon>
    </lineage>
</organism>
<sequence length="1528" mass="171872">MNKLKEKSKLKLDPDFKLDRTQLKSGFMGLYLNSPRINPQLFLRLALTHLYPEQMNDPKFAKAHRAKAKGVLSMMTNNVTGMLQVKKNANDFEVQLPILNYGTPEDLARQLGQFTPVKKAKDSMDSEEPESEEDDLDSVPGLIDEDEQTEDDGEDSNAWPVVDIKYGILKAENAINLVGTHMPAPAKACLQECFQGVRYVERGTGGVVFLKFILSRAECEYITNTAWNLIRPQDLYVVLQSWAVNYYGAYKKSKPPKSAFAISSIAKTLPKDLTSVTVKANDKGISTDARGRPIYLPLVLDQTQRYEDLFGQAGNQDDTGVFRLVDEKAPSFSANLPSNIPVLMDWVNCKFAYTNASGILTVTDVSRNMISTATHIKNWLSRKVDVKLLTILTRIAQAAGIEPQLHLKSSDNWITREGEQIWLNDQAEGLVSQYLSNTQPEAYFAGARELFLRFTENKDVTWFDLAYNSDFAPFRPLGRWFQKAGAAVLERMDNVYERYSVHYVTQHVAWLFMMYFYAHQYYEIEGQDAELRGAAKNQGFKEDWEAPALPLIDGEVVIRLPHQQKVANLLRDSPNFAILPVDAGGGKSMLAITDILQEFSKGRSAPYLIGCPGHLVAQYVKELVFFTKSRLNVIPITTYVIRKHGFERLTSMLASAPRNTVVIFDYNVLKLQGVSVCYGTTAVAVYPVAEMLKQMAFQYVLLDEAHYLRKDSQRTRSVMNLVADIPKKRLASGTMAYDSTSDLAMQIAIMDPTIFGTRDEFNERFAAEDGVKNGRVVEWRPGAQQEIMALIKSTVVVAGAKRKEWAALLPPKDEELIPVALTPEQQRVYQMIMSEAEEEIRANKELMAKIAELQNTDENELEDDPDAGNTVEALIRPYLQRADKFVMAPARDPLGNLELKGADRKSPKILKIEERIREHIAIGAKGKILIFASYNETADEIYESIAPDLQARGLLYKAADKVEAQASFETDDNLLWMVGVEDSINTGLNLQFCSRLIRVSFPWTPGALEQGNARLNRPNLKIDEERDTIYYDTILADKTIDIAKASRLISKLISVTKFENADSPAYEEIPDLPVIKMSLDNILGLNSWNDNLMEYAEAYRTYQEVIEADYAAYREDFEAKYGHNFKIPIKEAAPPGDAALMKYTPYVPGLELYGQGQLGLVRLDLYLRSDTLGDDLANETDVESEGKVDMTSKDAQKDVAAFLKGQRVHTEFGEGEVTSVNFAIGTVLVMYDDGSQARLKFSTVFVINRELTSGEDIRRQILKAQGQMPVSDPVLVPSNSFQMTAKGKKLAEKKKAEEEAQREAEKTALQESLNAHLVLLITNGFLGLSFDSSMEGSEATTRALEAVGFRTIEPYFYAHMETPLRLKKQITKWNEAGFVPDPLMTNEMQALLGIYNLMKEGKMGRSSLTFKLANRNQLRNFYRMEHKPSTDTKVIKPYPILENGEVYLALPIRGQVGTLKAIKVRAPGVTWYKSDPTMCYYALTKEKLLAMMKKIQQAGVVITNLEELQREVKRLKVNQVRDAGALEI</sequence>
<dbReference type="RefSeq" id="YP_009903805.1">
    <property type="nucleotide sequence ID" value="NC_049849.1"/>
</dbReference>
<keyword evidence="5" id="KW-0067">ATP-binding</keyword>
<feature type="region of interest" description="Disordered" evidence="3">
    <location>
        <begin position="117"/>
        <end position="158"/>
    </location>
</feature>
<keyword evidence="5" id="KW-0547">Nucleotide-binding</keyword>
<feature type="domain" description="SNF2 N-terminal" evidence="4">
    <location>
        <begin position="568"/>
        <end position="842"/>
    </location>
</feature>
<dbReference type="InterPro" id="IPR027417">
    <property type="entry name" value="P-loop_NTPase"/>
</dbReference>
<evidence type="ECO:0000256" key="3">
    <source>
        <dbReference type="SAM" id="MobiDB-lite"/>
    </source>
</evidence>
<evidence type="ECO:0000313" key="6">
    <source>
        <dbReference type="Proteomes" id="UP000320799"/>
    </source>
</evidence>
<dbReference type="GO" id="GO:0005524">
    <property type="term" value="F:ATP binding"/>
    <property type="evidence" value="ECO:0007669"/>
    <property type="project" value="InterPro"/>
</dbReference>
<dbReference type="EMBL" id="MN094788">
    <property type="protein sequence ID" value="QDH83606.1"/>
    <property type="molecule type" value="Genomic_DNA"/>
</dbReference>
<keyword evidence="5" id="KW-0347">Helicase</keyword>
<dbReference type="Proteomes" id="UP000320799">
    <property type="component" value="Segment"/>
</dbReference>
<dbReference type="GO" id="GO:0016787">
    <property type="term" value="F:hydrolase activity"/>
    <property type="evidence" value="ECO:0007669"/>
    <property type="project" value="UniProtKB-KW"/>
</dbReference>
<dbReference type="GO" id="GO:0004386">
    <property type="term" value="F:helicase activity"/>
    <property type="evidence" value="ECO:0007669"/>
    <property type="project" value="UniProtKB-KW"/>
</dbReference>
<dbReference type="SUPFAM" id="SSF52540">
    <property type="entry name" value="P-loop containing nucleoside triphosphate hydrolases"/>
    <property type="match status" value="2"/>
</dbReference>
<keyword evidence="2" id="KW-0175">Coiled coil</keyword>
<dbReference type="InterPro" id="IPR038718">
    <property type="entry name" value="SNF2-like_sf"/>
</dbReference>
<keyword evidence="6" id="KW-1185">Reference proteome</keyword>
<proteinExistence type="predicted"/>
<dbReference type="GO" id="GO:0006281">
    <property type="term" value="P:DNA repair"/>
    <property type="evidence" value="ECO:0007669"/>
    <property type="project" value="TreeGrafter"/>
</dbReference>
<feature type="coiled-coil region" evidence="2">
    <location>
        <begin position="833"/>
        <end position="863"/>
    </location>
</feature>
<feature type="compositionally biased region" description="Acidic residues" evidence="3">
    <location>
        <begin position="125"/>
        <end position="155"/>
    </location>
</feature>
<dbReference type="Gene3D" id="3.40.50.10810">
    <property type="entry name" value="Tandem AAA-ATPase domain"/>
    <property type="match status" value="1"/>
</dbReference>
<evidence type="ECO:0000256" key="1">
    <source>
        <dbReference type="ARBA" id="ARBA00022801"/>
    </source>
</evidence>
<evidence type="ECO:0000259" key="4">
    <source>
        <dbReference type="Pfam" id="PF00176"/>
    </source>
</evidence>
<dbReference type="KEGG" id="vg:56136081"/>
<evidence type="ECO:0000313" key="5">
    <source>
        <dbReference type="EMBL" id="QDH83606.1"/>
    </source>
</evidence>
<keyword evidence="1" id="KW-0378">Hydrolase</keyword>
<dbReference type="GO" id="GO:0031297">
    <property type="term" value="P:replication fork processing"/>
    <property type="evidence" value="ECO:0007669"/>
    <property type="project" value="TreeGrafter"/>
</dbReference>
<evidence type="ECO:0000256" key="2">
    <source>
        <dbReference type="SAM" id="Coils"/>
    </source>
</evidence>
<dbReference type="Pfam" id="PF00176">
    <property type="entry name" value="SNF2-rel_dom"/>
    <property type="match status" value="1"/>
</dbReference>
<name>A0A514CT10_9CAUD</name>
<reference evidence="5 6" key="1">
    <citation type="submission" date="2019-06" db="EMBL/GenBank/DDBJ databases">
        <authorList>
            <person name="Kincaid V.D."/>
            <person name="Fuller A."/>
            <person name="Hodges K."/>
            <person name="Bansal M."/>
            <person name="Essig J."/>
            <person name="Johnson A."/>
        </authorList>
    </citation>
    <scope>NUCLEOTIDE SEQUENCE [LARGE SCALE GENOMIC DNA]</scope>
</reference>
<protein>
    <submittedName>
        <fullName evidence="5">Helicase</fullName>
    </submittedName>
</protein>
<dbReference type="GeneID" id="56136081"/>
<dbReference type="InterPro" id="IPR000330">
    <property type="entry name" value="SNF2_N"/>
</dbReference>